<dbReference type="GO" id="GO:0042597">
    <property type="term" value="C:periplasmic space"/>
    <property type="evidence" value="ECO:0007669"/>
    <property type="project" value="UniProtKB-SubCell"/>
</dbReference>
<dbReference type="InterPro" id="IPR000923">
    <property type="entry name" value="BlueCu_1"/>
</dbReference>
<evidence type="ECO:0000256" key="4">
    <source>
        <dbReference type="ARBA" id="ARBA00022729"/>
    </source>
</evidence>
<organism evidence="12 13">
    <name type="scientific">Cryomorpha ignava</name>
    <dbReference type="NCBI Taxonomy" id="101383"/>
    <lineage>
        <taxon>Bacteria</taxon>
        <taxon>Pseudomonadati</taxon>
        <taxon>Bacteroidota</taxon>
        <taxon>Flavobacteriia</taxon>
        <taxon>Flavobacteriales</taxon>
        <taxon>Cryomorphaceae</taxon>
        <taxon>Cryomorpha</taxon>
    </lineage>
</organism>
<dbReference type="Pfam" id="PF00127">
    <property type="entry name" value="Copper-bind"/>
    <property type="match status" value="1"/>
</dbReference>
<dbReference type="EMBL" id="JAAGVY010000014">
    <property type="protein sequence ID" value="NEN23706.1"/>
    <property type="molecule type" value="Genomic_DNA"/>
</dbReference>
<dbReference type="NCBIfam" id="TIGR04183">
    <property type="entry name" value="Por_Secre_tail"/>
    <property type="match status" value="1"/>
</dbReference>
<dbReference type="InterPro" id="IPR008972">
    <property type="entry name" value="Cupredoxin"/>
</dbReference>
<feature type="binding site" evidence="8">
    <location>
        <position position="56"/>
    </location>
    <ligand>
        <name>Cu cation</name>
        <dbReference type="ChEBI" id="CHEBI:23378"/>
    </ligand>
</feature>
<dbReference type="PRINTS" id="PR00155">
    <property type="entry name" value="AMICYANIN"/>
</dbReference>
<feature type="domain" description="Blue (type 1) copper" evidence="10">
    <location>
        <begin position="30"/>
        <end position="109"/>
    </location>
</feature>
<evidence type="ECO:0000256" key="6">
    <source>
        <dbReference type="ARBA" id="ARBA00022982"/>
    </source>
</evidence>
<dbReference type="PANTHER" id="PTHR36507:SF1">
    <property type="entry name" value="BLL1555 PROTEIN"/>
    <property type="match status" value="1"/>
</dbReference>
<feature type="signal peptide" evidence="9">
    <location>
        <begin position="1"/>
        <end position="21"/>
    </location>
</feature>
<evidence type="ECO:0000256" key="2">
    <source>
        <dbReference type="ARBA" id="ARBA00022448"/>
    </source>
</evidence>
<comment type="caution">
    <text evidence="12">The sequence shown here is derived from an EMBL/GenBank/DDBJ whole genome shotgun (WGS) entry which is preliminary data.</text>
</comment>
<gene>
    <name evidence="12" type="ORF">G3O08_09360</name>
</gene>
<protein>
    <submittedName>
        <fullName evidence="12">T9SS type A sorting domain-containing protein</fullName>
    </submittedName>
</protein>
<sequence length="202" mass="22227">MKKLYTLLASIALFASGSLLAQTHYNVNVSNNVFSPSQLEINVGDTVVWTNSLGFHNVNGNAIDFPNNPDSFGNETGPAGWTYEFVFTIAGTYSYRCDVHEGMTGSVIVSASTVGITEAEKPAYFAFFPNPVVNQLSWKWNDNTPLPDANMTIYDTQGRKVAEFLMNGISSHDVSGYSEGLYTFVLTQENEQIQTGKILINR</sequence>
<reference evidence="12 13" key="1">
    <citation type="submission" date="2020-02" db="EMBL/GenBank/DDBJ databases">
        <title>Out from the shadows clarifying the taxonomy of the family Cryomorphaceae and related taxa by utilizing the GTDB taxonomic framework.</title>
        <authorList>
            <person name="Bowman J.P."/>
        </authorList>
    </citation>
    <scope>NUCLEOTIDE SEQUENCE [LARGE SCALE GENOMIC DNA]</scope>
    <source>
        <strain evidence="12 13">QSSC 1-22</strain>
    </source>
</reference>
<evidence type="ECO:0000256" key="5">
    <source>
        <dbReference type="ARBA" id="ARBA00022764"/>
    </source>
</evidence>
<feature type="chain" id="PRO_5029442291" evidence="9">
    <location>
        <begin position="22"/>
        <end position="202"/>
    </location>
</feature>
<evidence type="ECO:0000256" key="1">
    <source>
        <dbReference type="ARBA" id="ARBA00004418"/>
    </source>
</evidence>
<keyword evidence="2" id="KW-0813">Transport</keyword>
<evidence type="ECO:0000256" key="7">
    <source>
        <dbReference type="ARBA" id="ARBA00023008"/>
    </source>
</evidence>
<proteinExistence type="predicted"/>
<dbReference type="GO" id="GO:0009055">
    <property type="term" value="F:electron transfer activity"/>
    <property type="evidence" value="ECO:0007669"/>
    <property type="project" value="InterPro"/>
</dbReference>
<comment type="cofactor">
    <cofactor evidence="8">
        <name>Cu cation</name>
        <dbReference type="ChEBI" id="CHEBI:23378"/>
    </cofactor>
    <text evidence="8">Binds 1 copper ion per subunit.</text>
</comment>
<feature type="binding site" evidence="8">
    <location>
        <position position="97"/>
    </location>
    <ligand>
        <name>Cu cation</name>
        <dbReference type="ChEBI" id="CHEBI:23378"/>
    </ligand>
</feature>
<evidence type="ECO:0000313" key="13">
    <source>
        <dbReference type="Proteomes" id="UP000486602"/>
    </source>
</evidence>
<dbReference type="GO" id="GO:0005507">
    <property type="term" value="F:copper ion binding"/>
    <property type="evidence" value="ECO:0007669"/>
    <property type="project" value="InterPro"/>
</dbReference>
<dbReference type="InterPro" id="IPR026444">
    <property type="entry name" value="Secre_tail"/>
</dbReference>
<dbReference type="Gene3D" id="2.60.40.420">
    <property type="entry name" value="Cupredoxins - blue copper proteins"/>
    <property type="match status" value="1"/>
</dbReference>
<keyword evidence="6" id="KW-0249">Electron transport</keyword>
<dbReference type="PANTHER" id="PTHR36507">
    <property type="entry name" value="BLL1555 PROTEIN"/>
    <property type="match status" value="1"/>
</dbReference>
<dbReference type="SUPFAM" id="SSF49503">
    <property type="entry name" value="Cupredoxins"/>
    <property type="match status" value="1"/>
</dbReference>
<keyword evidence="3 8" id="KW-0479">Metal-binding</keyword>
<keyword evidence="7 8" id="KW-0186">Copper</keyword>
<evidence type="ECO:0000259" key="10">
    <source>
        <dbReference type="Pfam" id="PF00127"/>
    </source>
</evidence>
<evidence type="ECO:0000256" key="9">
    <source>
        <dbReference type="SAM" id="SignalP"/>
    </source>
</evidence>
<dbReference type="RefSeq" id="WP_163285101.1">
    <property type="nucleotide sequence ID" value="NZ_JAAGVY010000014.1"/>
</dbReference>
<dbReference type="Proteomes" id="UP000486602">
    <property type="component" value="Unassembled WGS sequence"/>
</dbReference>
<keyword evidence="13" id="KW-1185">Reference proteome</keyword>
<dbReference type="InterPro" id="IPR052721">
    <property type="entry name" value="ET_Amicyanin"/>
</dbReference>
<keyword evidence="4 9" id="KW-0732">Signal</keyword>
<dbReference type="InterPro" id="IPR002386">
    <property type="entry name" value="Amicyanin/Pseudoazurin"/>
</dbReference>
<evidence type="ECO:0000313" key="12">
    <source>
        <dbReference type="EMBL" id="NEN23706.1"/>
    </source>
</evidence>
<dbReference type="Pfam" id="PF18962">
    <property type="entry name" value="Por_Secre_tail"/>
    <property type="match status" value="1"/>
</dbReference>
<name>A0A7K3WQ77_9FLAO</name>
<evidence type="ECO:0000259" key="11">
    <source>
        <dbReference type="Pfam" id="PF18962"/>
    </source>
</evidence>
<dbReference type="AlphaFoldDB" id="A0A7K3WQ77"/>
<comment type="subcellular location">
    <subcellularLocation>
        <location evidence="1">Periplasm</location>
    </subcellularLocation>
</comment>
<evidence type="ECO:0000256" key="3">
    <source>
        <dbReference type="ARBA" id="ARBA00022723"/>
    </source>
</evidence>
<accession>A0A7K3WQ77</accession>
<feature type="domain" description="Secretion system C-terminal sorting" evidence="11">
    <location>
        <begin position="128"/>
        <end position="200"/>
    </location>
</feature>
<keyword evidence="5" id="KW-0574">Periplasm</keyword>
<feature type="binding site" evidence="8">
    <location>
        <position position="100"/>
    </location>
    <ligand>
        <name>Cu cation</name>
        <dbReference type="ChEBI" id="CHEBI:23378"/>
    </ligand>
</feature>
<evidence type="ECO:0000256" key="8">
    <source>
        <dbReference type="PIRSR" id="PIRSR602386-1"/>
    </source>
</evidence>